<keyword evidence="2 9" id="KW-0963">Cytoplasm</keyword>
<comment type="caution">
    <text evidence="14">The sequence shown here is derived from an EMBL/GenBank/DDBJ whole genome shotgun (WGS) entry which is preliminary data.</text>
</comment>
<dbReference type="SUPFAM" id="SSF47323">
    <property type="entry name" value="Anticodon-binding domain of a subclass of class I aminoacyl-tRNA synthetases"/>
    <property type="match status" value="1"/>
</dbReference>
<dbReference type="GO" id="GO:0004823">
    <property type="term" value="F:leucine-tRNA ligase activity"/>
    <property type="evidence" value="ECO:0007669"/>
    <property type="project" value="UniProtKB-UniRule"/>
</dbReference>
<dbReference type="PROSITE" id="PS00178">
    <property type="entry name" value="AA_TRNA_LIGASE_I"/>
    <property type="match status" value="1"/>
</dbReference>
<evidence type="ECO:0000256" key="8">
    <source>
        <dbReference type="ARBA" id="ARBA00047469"/>
    </source>
</evidence>
<protein>
    <recommendedName>
        <fullName evidence="9">Leucine--tRNA ligase</fullName>
        <ecNumber evidence="9">6.1.1.4</ecNumber>
    </recommendedName>
    <alternativeName>
        <fullName evidence="9">Leucyl-tRNA synthetase</fullName>
        <shortName evidence="9">LeuRS</shortName>
    </alternativeName>
</protein>
<comment type="caution">
    <text evidence="9">Lacks conserved residue(s) required for the propagation of feature annotation.</text>
</comment>
<dbReference type="CDD" id="cd07958">
    <property type="entry name" value="Anticodon_Ia_Leu_BEm"/>
    <property type="match status" value="1"/>
</dbReference>
<dbReference type="PANTHER" id="PTHR43740">
    <property type="entry name" value="LEUCYL-TRNA SYNTHETASE"/>
    <property type="match status" value="1"/>
</dbReference>
<dbReference type="FunFam" id="3.10.20.590:FF:000001">
    <property type="entry name" value="Leucine--tRNA ligase"/>
    <property type="match status" value="1"/>
</dbReference>
<feature type="short sequence motif" description="'KMSKS' region" evidence="9">
    <location>
        <begin position="647"/>
        <end position="651"/>
    </location>
</feature>
<feature type="domain" description="Methionyl/Leucyl tRNA synthetase" evidence="12">
    <location>
        <begin position="39"/>
        <end position="145"/>
    </location>
</feature>
<feature type="domain" description="Methionyl/Valyl/Leucyl/Isoleucyl-tRNA synthetase anticodon-binding" evidence="11">
    <location>
        <begin position="740"/>
        <end position="850"/>
    </location>
</feature>
<proteinExistence type="inferred from homology"/>
<comment type="similarity">
    <text evidence="1 9 10">Belongs to the class-I aminoacyl-tRNA synthetase family.</text>
</comment>
<dbReference type="Gene3D" id="3.40.50.620">
    <property type="entry name" value="HUPs"/>
    <property type="match status" value="3"/>
</dbReference>
<dbReference type="AlphaFoldDB" id="A0A833H3S7"/>
<dbReference type="InterPro" id="IPR013155">
    <property type="entry name" value="M/V/L/I-tRNA-synth_anticd-bd"/>
</dbReference>
<keyword evidence="6 9" id="KW-0648">Protein biosynthesis</keyword>
<dbReference type="Pfam" id="PF13603">
    <property type="entry name" value="tRNA-synt_1_2"/>
    <property type="match status" value="1"/>
</dbReference>
<dbReference type="Proteomes" id="UP000460298">
    <property type="component" value="Unassembled WGS sequence"/>
</dbReference>
<keyword evidence="4 9" id="KW-0547">Nucleotide-binding</keyword>
<evidence type="ECO:0000256" key="9">
    <source>
        <dbReference type="HAMAP-Rule" id="MF_00049"/>
    </source>
</evidence>
<gene>
    <name evidence="9" type="primary">leuS</name>
    <name evidence="14" type="ORF">F9K24_05465</name>
</gene>
<evidence type="ECO:0000313" key="14">
    <source>
        <dbReference type="EMBL" id="KAB2933915.1"/>
    </source>
</evidence>
<dbReference type="FunFam" id="3.40.50.620:FF:000056">
    <property type="entry name" value="Leucine--tRNA ligase"/>
    <property type="match status" value="1"/>
</dbReference>
<dbReference type="GO" id="GO:0005524">
    <property type="term" value="F:ATP binding"/>
    <property type="evidence" value="ECO:0007669"/>
    <property type="project" value="UniProtKB-UniRule"/>
</dbReference>
<evidence type="ECO:0000256" key="6">
    <source>
        <dbReference type="ARBA" id="ARBA00022917"/>
    </source>
</evidence>
<evidence type="ECO:0000256" key="10">
    <source>
        <dbReference type="RuleBase" id="RU363039"/>
    </source>
</evidence>
<dbReference type="GO" id="GO:0002161">
    <property type="term" value="F:aminoacyl-tRNA deacylase activity"/>
    <property type="evidence" value="ECO:0007669"/>
    <property type="project" value="InterPro"/>
</dbReference>
<organism evidence="14 15">
    <name type="scientific">Leptonema illini</name>
    <dbReference type="NCBI Taxonomy" id="183"/>
    <lineage>
        <taxon>Bacteria</taxon>
        <taxon>Pseudomonadati</taxon>
        <taxon>Spirochaetota</taxon>
        <taxon>Spirochaetia</taxon>
        <taxon>Leptospirales</taxon>
        <taxon>Leptospiraceae</taxon>
        <taxon>Leptonema</taxon>
    </lineage>
</organism>
<evidence type="ECO:0000256" key="4">
    <source>
        <dbReference type="ARBA" id="ARBA00022741"/>
    </source>
</evidence>
<dbReference type="Pfam" id="PF09334">
    <property type="entry name" value="tRNA-synt_1g"/>
    <property type="match status" value="2"/>
</dbReference>
<dbReference type="SUPFAM" id="SSF52374">
    <property type="entry name" value="Nucleotidylyl transferase"/>
    <property type="match status" value="1"/>
</dbReference>
<dbReference type="Pfam" id="PF08264">
    <property type="entry name" value="Anticodon_1"/>
    <property type="match status" value="1"/>
</dbReference>
<feature type="binding site" evidence="9">
    <location>
        <position position="650"/>
    </location>
    <ligand>
        <name>ATP</name>
        <dbReference type="ChEBI" id="CHEBI:30616"/>
    </ligand>
</feature>
<dbReference type="Gene3D" id="3.10.20.590">
    <property type="match status" value="1"/>
</dbReference>
<dbReference type="PANTHER" id="PTHR43740:SF2">
    <property type="entry name" value="LEUCINE--TRNA LIGASE, MITOCHONDRIAL"/>
    <property type="match status" value="1"/>
</dbReference>
<dbReference type="SUPFAM" id="SSF50677">
    <property type="entry name" value="ValRS/IleRS/LeuRS editing domain"/>
    <property type="match status" value="1"/>
</dbReference>
<dbReference type="FunFam" id="3.40.50.620:FF:000060">
    <property type="entry name" value="Leucine--tRNA ligase"/>
    <property type="match status" value="1"/>
</dbReference>
<dbReference type="InterPro" id="IPR001412">
    <property type="entry name" value="aa-tRNA-synth_I_CS"/>
</dbReference>
<dbReference type="EC" id="6.1.1.4" evidence="9"/>
<dbReference type="NCBIfam" id="TIGR00396">
    <property type="entry name" value="leuS_bact"/>
    <property type="match status" value="1"/>
</dbReference>
<dbReference type="InterPro" id="IPR009008">
    <property type="entry name" value="Val/Leu/Ile-tRNA-synth_edit"/>
</dbReference>
<evidence type="ECO:0000313" key="15">
    <source>
        <dbReference type="Proteomes" id="UP000460298"/>
    </source>
</evidence>
<dbReference type="InterPro" id="IPR025709">
    <property type="entry name" value="Leu_tRNA-synth_edit"/>
</dbReference>
<dbReference type="InterPro" id="IPR009080">
    <property type="entry name" value="tRNAsynth_Ia_anticodon-bd"/>
</dbReference>
<dbReference type="HAMAP" id="MF_00049_B">
    <property type="entry name" value="Leu_tRNA_synth_B"/>
    <property type="match status" value="1"/>
</dbReference>
<evidence type="ECO:0000256" key="2">
    <source>
        <dbReference type="ARBA" id="ARBA00022490"/>
    </source>
</evidence>
<name>A0A833H3S7_9LEPT</name>
<dbReference type="EMBL" id="WBUI01000004">
    <property type="protein sequence ID" value="KAB2933915.1"/>
    <property type="molecule type" value="Genomic_DNA"/>
</dbReference>
<sequence>MSYPFSSIEKKWQEYWEKEKTFRTPPEDPSRPKYYVLDMFPYPSGQGLHVGHPEGYTATDIMARYKRQKGFNVLHPMGWDAFGLPAERYAMQTGIHPAETTKKNIDNFRRQLKSLGFSYDWDREINTTDEKYYRWTQWIFLKVFNSFFDEKEKKARPITELKIPADVKKAGDDAVREYVNARRLAYIHEAPVNYCPELGTVLANEEVDEWTSKGYTVVRRPMKQWMLRITAYAERLLDDLELVDWPRGTLELQKNWIGRSTGATVLFPYNDATAKKAAKAGLPEALEIFTTRPDTLFGVSYMVLAPEHPAVAILTAPKEKEAVNAYIEATTKKSELERTATGATDEKTGVFTGGYVLHPFTEKKIPVWISDYVLMGYGTGAIMSVPGHDERDFAFAKKFNLPILTVVAPATADASPAAKSKQPSSPKSDQTFSVTDAAFTDEGVSVNSDFISGLTTSEAKAKMIAELQKRKIGSARVNYKLRDWLFSRQRYWGEPIPISFDADGNYYHEDETSLPLKLPPSEDFKPADTGESPLARISDWVEYTDSKGRRLRRETNTMPQWAGSCWYYLRYIDPDNDARLVDEKKEAYWMGENGVDLYVGGAEHAVLHLLYARFWHKVLFDLGYARTPEPFHKLVHQGLILGEDGQKMSKSRGNVVNPDDVVSQYGADAFRLYEMFMGPLEVMKPWSSRAIEGVYRFLTRIYRFYFQHDREMNVLLENGRPVLNASIFEEPEDIERRDRALHETIKNVTENIERMHFNKAISDMMAFLNEITSMQKIGKQAVETLPVLLSPFAPHMAEEIWQALGKEGSISTAAWPTYDASKIVRNEVEVVFQVNGKIRGKQSMPVDADDKTLEAAAMENEQMKKNLEGKTIRKVIVVKNKLVNVVAN</sequence>
<comment type="catalytic activity">
    <reaction evidence="8 9">
        <text>tRNA(Leu) + L-leucine + ATP = L-leucyl-tRNA(Leu) + AMP + diphosphate</text>
        <dbReference type="Rhea" id="RHEA:11688"/>
        <dbReference type="Rhea" id="RHEA-COMP:9613"/>
        <dbReference type="Rhea" id="RHEA-COMP:9622"/>
        <dbReference type="ChEBI" id="CHEBI:30616"/>
        <dbReference type="ChEBI" id="CHEBI:33019"/>
        <dbReference type="ChEBI" id="CHEBI:57427"/>
        <dbReference type="ChEBI" id="CHEBI:78442"/>
        <dbReference type="ChEBI" id="CHEBI:78494"/>
        <dbReference type="ChEBI" id="CHEBI:456215"/>
        <dbReference type="EC" id="6.1.1.4"/>
    </reaction>
</comment>
<keyword evidence="3 9" id="KW-0436">Ligase</keyword>
<evidence type="ECO:0000259" key="11">
    <source>
        <dbReference type="Pfam" id="PF08264"/>
    </source>
</evidence>
<feature type="domain" description="Methionyl/Leucyl tRNA synthetase" evidence="12">
    <location>
        <begin position="582"/>
        <end position="677"/>
    </location>
</feature>
<dbReference type="FunFam" id="1.10.730.10:FF:000011">
    <property type="entry name" value="Leucine--tRNA ligase chloroplastic/mitochondrial"/>
    <property type="match status" value="1"/>
</dbReference>
<dbReference type="InterPro" id="IPR014729">
    <property type="entry name" value="Rossmann-like_a/b/a_fold"/>
</dbReference>
<accession>A0A833H3S7</accession>
<keyword evidence="5 9" id="KW-0067">ATP-binding</keyword>
<dbReference type="GO" id="GO:0006429">
    <property type="term" value="P:leucyl-tRNA aminoacylation"/>
    <property type="evidence" value="ECO:0007669"/>
    <property type="project" value="UniProtKB-UniRule"/>
</dbReference>
<comment type="subcellular location">
    <subcellularLocation>
        <location evidence="9">Cytoplasm</location>
    </subcellularLocation>
</comment>
<dbReference type="GO" id="GO:0005829">
    <property type="term" value="C:cytosol"/>
    <property type="evidence" value="ECO:0007669"/>
    <property type="project" value="TreeGrafter"/>
</dbReference>
<evidence type="ECO:0000256" key="7">
    <source>
        <dbReference type="ARBA" id="ARBA00023146"/>
    </source>
</evidence>
<dbReference type="Gene3D" id="1.10.730.10">
    <property type="entry name" value="Isoleucyl-tRNA Synthetase, Domain 1"/>
    <property type="match status" value="1"/>
</dbReference>
<evidence type="ECO:0000259" key="13">
    <source>
        <dbReference type="Pfam" id="PF13603"/>
    </source>
</evidence>
<keyword evidence="7 9" id="KW-0030">Aminoacyl-tRNA synthetase</keyword>
<dbReference type="InterPro" id="IPR002302">
    <property type="entry name" value="Leu-tRNA-ligase"/>
</dbReference>
<evidence type="ECO:0000256" key="5">
    <source>
        <dbReference type="ARBA" id="ARBA00022840"/>
    </source>
</evidence>
<reference evidence="14 15" key="1">
    <citation type="submission" date="2019-10" db="EMBL/GenBank/DDBJ databases">
        <title>Extracellular Electron Transfer in a Candidatus Methanoperedens spp. Enrichment Culture.</title>
        <authorList>
            <person name="Berger S."/>
            <person name="Rangel Shaw D."/>
            <person name="Berben T."/>
            <person name="In 'T Zandt M."/>
            <person name="Frank J."/>
            <person name="Reimann J."/>
            <person name="Jetten M.S.M."/>
            <person name="Welte C.U."/>
        </authorList>
    </citation>
    <scope>NUCLEOTIDE SEQUENCE [LARGE SCALE GENOMIC DNA]</scope>
    <source>
        <strain evidence="14">SB12</strain>
    </source>
</reference>
<evidence type="ECO:0000256" key="3">
    <source>
        <dbReference type="ARBA" id="ARBA00022598"/>
    </source>
</evidence>
<dbReference type="InterPro" id="IPR015413">
    <property type="entry name" value="Methionyl/Leucyl_tRNA_Synth"/>
</dbReference>
<evidence type="ECO:0000259" key="12">
    <source>
        <dbReference type="Pfam" id="PF09334"/>
    </source>
</evidence>
<feature type="domain" description="Leucyl-tRNA synthetase editing" evidence="13">
    <location>
        <begin position="254"/>
        <end position="467"/>
    </location>
</feature>
<evidence type="ECO:0000256" key="1">
    <source>
        <dbReference type="ARBA" id="ARBA00005594"/>
    </source>
</evidence>
<dbReference type="PRINTS" id="PR00985">
    <property type="entry name" value="TRNASYNTHLEU"/>
</dbReference>